<evidence type="ECO:0000256" key="1">
    <source>
        <dbReference type="ARBA" id="ARBA00008520"/>
    </source>
</evidence>
<evidence type="ECO:0000256" key="4">
    <source>
        <dbReference type="SAM" id="SignalP"/>
    </source>
</evidence>
<dbReference type="OrthoDB" id="2553001at2"/>
<dbReference type="AlphaFoldDB" id="W9H9I7"/>
<evidence type="ECO:0000256" key="2">
    <source>
        <dbReference type="ARBA" id="ARBA00022448"/>
    </source>
</evidence>
<dbReference type="GO" id="GO:0015768">
    <property type="term" value="P:maltose transport"/>
    <property type="evidence" value="ECO:0007669"/>
    <property type="project" value="TreeGrafter"/>
</dbReference>
<dbReference type="SUPFAM" id="SSF53850">
    <property type="entry name" value="Periplasmic binding protein-like II"/>
    <property type="match status" value="1"/>
</dbReference>
<comment type="caution">
    <text evidence="5">The sequence shown here is derived from an EMBL/GenBank/DDBJ whole genome shotgun (WGS) entry which is preliminary data.</text>
</comment>
<dbReference type="Proteomes" id="UP000019486">
    <property type="component" value="Unassembled WGS sequence"/>
</dbReference>
<sequence>MNHHFRHLLSISTIVATALTASAGFSAAFAQSKETLTFAGVTFSEAGRGDRLKAWVEKFNKSQDKIEVQPVALPFATLANTVFTQMGGGGGPDLVRFDQIDFHAAVAANRILPFDGEIDEGEYKFTAPDKYMHVGGKRYGIAFEISNYVLLYNKTLLKGGKPPATFDEFLTAAKAATGNGIYGYAYRATMAERPGFWQDLCNFVYGFGGRWSDDAGNLTINSPKVVEGVAAYKKVYDLGVIPKGTDASTYRRMFWENKLAMEIDNGGVAGIFHQQAPDLPFAAAPSPFPTPAQGLILAPLTVNANTKHKDAAFTFVKWALQPENQKDLQDLLGASNVATAVERSPEIVAKQPWLTAYDAQTPNSVPQLVAGFEIKTPEIQQVILEQVLKVLQGGADPQKAMDDAQKMVQSRVLRK</sequence>
<feature type="chain" id="PRO_5004921720" evidence="4">
    <location>
        <begin position="31"/>
        <end position="415"/>
    </location>
</feature>
<keyword evidence="3 4" id="KW-0732">Signal</keyword>
<feature type="signal peptide" evidence="4">
    <location>
        <begin position="1"/>
        <end position="30"/>
    </location>
</feature>
<dbReference type="GO" id="GO:0042956">
    <property type="term" value="P:maltodextrin transmembrane transport"/>
    <property type="evidence" value="ECO:0007669"/>
    <property type="project" value="TreeGrafter"/>
</dbReference>
<dbReference type="STRING" id="1385369.N825_27950"/>
<dbReference type="RefSeq" id="WP_051511695.1">
    <property type="nucleotide sequence ID" value="NZ_AVFL01000004.1"/>
</dbReference>
<dbReference type="EMBL" id="AVFL01000004">
    <property type="protein sequence ID" value="EWY41362.1"/>
    <property type="molecule type" value="Genomic_DNA"/>
</dbReference>
<organism evidence="5 6">
    <name type="scientific">Skermanella stibiiresistens SB22</name>
    <dbReference type="NCBI Taxonomy" id="1385369"/>
    <lineage>
        <taxon>Bacteria</taxon>
        <taxon>Pseudomonadati</taxon>
        <taxon>Pseudomonadota</taxon>
        <taxon>Alphaproteobacteria</taxon>
        <taxon>Rhodospirillales</taxon>
        <taxon>Azospirillaceae</taxon>
        <taxon>Skermanella</taxon>
    </lineage>
</organism>
<dbReference type="Pfam" id="PF01547">
    <property type="entry name" value="SBP_bac_1"/>
    <property type="match status" value="1"/>
</dbReference>
<name>W9H9I7_9PROT</name>
<dbReference type="GO" id="GO:1901982">
    <property type="term" value="F:maltose binding"/>
    <property type="evidence" value="ECO:0007669"/>
    <property type="project" value="TreeGrafter"/>
</dbReference>
<comment type="similarity">
    <text evidence="1">Belongs to the bacterial solute-binding protein 1 family.</text>
</comment>
<dbReference type="PANTHER" id="PTHR30061">
    <property type="entry name" value="MALTOSE-BINDING PERIPLASMIC PROTEIN"/>
    <property type="match status" value="1"/>
</dbReference>
<reference evidence="5 6" key="1">
    <citation type="submission" date="2013-08" db="EMBL/GenBank/DDBJ databases">
        <title>The genome sequence of Skermanella stibiiresistens.</title>
        <authorList>
            <person name="Zhu W."/>
            <person name="Wang G."/>
        </authorList>
    </citation>
    <scope>NUCLEOTIDE SEQUENCE [LARGE SCALE GENOMIC DNA]</scope>
    <source>
        <strain evidence="5 6">SB22</strain>
    </source>
</reference>
<evidence type="ECO:0000313" key="5">
    <source>
        <dbReference type="EMBL" id="EWY41362.1"/>
    </source>
</evidence>
<dbReference type="Gene3D" id="3.40.190.10">
    <property type="entry name" value="Periplasmic binding protein-like II"/>
    <property type="match status" value="1"/>
</dbReference>
<dbReference type="GO" id="GO:0055052">
    <property type="term" value="C:ATP-binding cassette (ABC) transporter complex, substrate-binding subunit-containing"/>
    <property type="evidence" value="ECO:0007669"/>
    <property type="project" value="TreeGrafter"/>
</dbReference>
<dbReference type="CDD" id="cd13585">
    <property type="entry name" value="PBP2_TMBP_like"/>
    <property type="match status" value="1"/>
</dbReference>
<dbReference type="InterPro" id="IPR006059">
    <property type="entry name" value="SBP"/>
</dbReference>
<gene>
    <name evidence="5" type="ORF">N825_27950</name>
</gene>
<accession>W9H9I7</accession>
<keyword evidence="2" id="KW-0813">Transport</keyword>
<proteinExistence type="inferred from homology"/>
<keyword evidence="6" id="KW-1185">Reference proteome</keyword>
<evidence type="ECO:0000313" key="6">
    <source>
        <dbReference type="Proteomes" id="UP000019486"/>
    </source>
</evidence>
<protein>
    <submittedName>
        <fullName evidence="5">Sugar ABC transporter</fullName>
    </submittedName>
</protein>
<dbReference type="PATRIC" id="fig|1385369.3.peg.1529"/>
<evidence type="ECO:0000256" key="3">
    <source>
        <dbReference type="ARBA" id="ARBA00022729"/>
    </source>
</evidence>
<dbReference type="PANTHER" id="PTHR30061:SF50">
    <property type="entry name" value="MALTOSE_MALTODEXTRIN-BINDING PERIPLASMIC PROTEIN"/>
    <property type="match status" value="1"/>
</dbReference>